<dbReference type="InterPro" id="IPR053115">
    <property type="entry name" value="CDK_inhibitor"/>
</dbReference>
<dbReference type="OrthoDB" id="848456at2759"/>
<evidence type="ECO:0000313" key="2">
    <source>
        <dbReference type="Proteomes" id="UP000327157"/>
    </source>
</evidence>
<dbReference type="PANTHER" id="PTHR35162">
    <property type="entry name" value="OS08G0516600 PROTEIN"/>
    <property type="match status" value="1"/>
</dbReference>
<reference evidence="1 2" key="3">
    <citation type="submission" date="2019-11" db="EMBL/GenBank/DDBJ databases">
        <title>A de novo genome assembly of a pear dwarfing rootstock.</title>
        <authorList>
            <person name="Wang F."/>
            <person name="Wang J."/>
            <person name="Li S."/>
            <person name="Zhang Y."/>
            <person name="Fang M."/>
            <person name="Ma L."/>
            <person name="Zhao Y."/>
            <person name="Jiang S."/>
        </authorList>
    </citation>
    <scope>NUCLEOTIDE SEQUENCE [LARGE SCALE GENOMIC DNA]</scope>
    <source>
        <strain evidence="1">S2</strain>
        <tissue evidence="1">Leaf</tissue>
    </source>
</reference>
<dbReference type="PANTHER" id="PTHR35162:SF2">
    <property type="entry name" value="OS08G0516600 PROTEIN"/>
    <property type="match status" value="1"/>
</dbReference>
<reference evidence="2" key="2">
    <citation type="submission" date="2019-10" db="EMBL/GenBank/DDBJ databases">
        <title>A de novo genome assembly of a pear dwarfing rootstock.</title>
        <authorList>
            <person name="Wang F."/>
            <person name="Wang J."/>
            <person name="Li S."/>
            <person name="Zhang Y."/>
            <person name="Fang M."/>
            <person name="Ma L."/>
            <person name="Zhao Y."/>
            <person name="Jiang S."/>
        </authorList>
    </citation>
    <scope>NUCLEOTIDE SEQUENCE [LARGE SCALE GENOMIC DNA]</scope>
</reference>
<dbReference type="Proteomes" id="UP000327157">
    <property type="component" value="Chromosome 16"/>
</dbReference>
<proteinExistence type="predicted"/>
<comment type="caution">
    <text evidence="1">The sequence shown here is derived from an EMBL/GenBank/DDBJ whole genome shotgun (WGS) entry which is preliminary data.</text>
</comment>
<sequence>MGLEISEEDRSRPITPIRVAIPIPQALKKTKKEEEEGGVAEEEILHLEHEEECHTPKSPAAHVTLKQLPSMCPPAPKKSRQAARRSLRRLWPSKSKYFFKVPDDLESLFMVITGTNTPVKNIKCLENLILLLLLLY</sequence>
<organism evidence="1 2">
    <name type="scientific">Pyrus ussuriensis x Pyrus communis</name>
    <dbReference type="NCBI Taxonomy" id="2448454"/>
    <lineage>
        <taxon>Eukaryota</taxon>
        <taxon>Viridiplantae</taxon>
        <taxon>Streptophyta</taxon>
        <taxon>Embryophyta</taxon>
        <taxon>Tracheophyta</taxon>
        <taxon>Spermatophyta</taxon>
        <taxon>Magnoliopsida</taxon>
        <taxon>eudicotyledons</taxon>
        <taxon>Gunneridae</taxon>
        <taxon>Pentapetalae</taxon>
        <taxon>rosids</taxon>
        <taxon>fabids</taxon>
        <taxon>Rosales</taxon>
        <taxon>Rosaceae</taxon>
        <taxon>Amygdaloideae</taxon>
        <taxon>Maleae</taxon>
        <taxon>Pyrus</taxon>
    </lineage>
</organism>
<dbReference type="AlphaFoldDB" id="A0A5N5HSN6"/>
<reference evidence="1 2" key="1">
    <citation type="submission" date="2019-09" db="EMBL/GenBank/DDBJ databases">
        <authorList>
            <person name="Ou C."/>
        </authorList>
    </citation>
    <scope>NUCLEOTIDE SEQUENCE [LARGE SCALE GENOMIC DNA]</scope>
    <source>
        <strain evidence="1">S2</strain>
        <tissue evidence="1">Leaf</tissue>
    </source>
</reference>
<gene>
    <name evidence="1" type="ORF">D8674_018044</name>
</gene>
<dbReference type="EMBL" id="SMOL01000160">
    <property type="protein sequence ID" value="KAB2626384.1"/>
    <property type="molecule type" value="Genomic_DNA"/>
</dbReference>
<keyword evidence="2" id="KW-1185">Reference proteome</keyword>
<name>A0A5N5HSN6_9ROSA</name>
<accession>A0A5N5HSN6</accession>
<protein>
    <submittedName>
        <fullName evidence="1">Uncharacterized protein</fullName>
    </submittedName>
</protein>
<evidence type="ECO:0000313" key="1">
    <source>
        <dbReference type="EMBL" id="KAB2626384.1"/>
    </source>
</evidence>